<dbReference type="Proteomes" id="UP001060085">
    <property type="component" value="Linkage Group LG05"/>
</dbReference>
<organism evidence="1 2">
    <name type="scientific">Catharanthus roseus</name>
    <name type="common">Madagascar periwinkle</name>
    <name type="synonym">Vinca rosea</name>
    <dbReference type="NCBI Taxonomy" id="4058"/>
    <lineage>
        <taxon>Eukaryota</taxon>
        <taxon>Viridiplantae</taxon>
        <taxon>Streptophyta</taxon>
        <taxon>Embryophyta</taxon>
        <taxon>Tracheophyta</taxon>
        <taxon>Spermatophyta</taxon>
        <taxon>Magnoliopsida</taxon>
        <taxon>eudicotyledons</taxon>
        <taxon>Gunneridae</taxon>
        <taxon>Pentapetalae</taxon>
        <taxon>asterids</taxon>
        <taxon>lamiids</taxon>
        <taxon>Gentianales</taxon>
        <taxon>Apocynaceae</taxon>
        <taxon>Rauvolfioideae</taxon>
        <taxon>Vinceae</taxon>
        <taxon>Catharanthinae</taxon>
        <taxon>Catharanthus</taxon>
    </lineage>
</organism>
<name>A0ACC0ASC9_CATRO</name>
<accession>A0ACC0ASC9</accession>
<evidence type="ECO:0000313" key="2">
    <source>
        <dbReference type="Proteomes" id="UP001060085"/>
    </source>
</evidence>
<comment type="caution">
    <text evidence="1">The sequence shown here is derived from an EMBL/GenBank/DDBJ whole genome shotgun (WGS) entry which is preliminary data.</text>
</comment>
<sequence length="550" mass="63737">MESNEQFSPRENVDVKAKATFRKPANDAGNRKYRRRSPVNGSSSPEGSPTHERNSSPITSRKDTERGFDDRRKKDDLRDGRSSESYRHSDRQSSRSSRSYHRHDDHHRRDKYADDDWDYSRSLRTGRDSRSDNYFDHSRRETEYRSRDHARDVDKYSRDKSDGQGDISRDWERESSILQNQKHKEKDRLSDRAESGKRHPNSTNDDVKSGQKNRYEGKVSRDDKTEYRRSPGYEDFRSHKSETTSRRESSGHRLKESSRSDCKSPDGEKYTIEEKKSYEDRVKCKDRRYKEAEEQYEDKKGHSSRDQESSVKKPKLFNSDGTSNDGKEVTKAKNAASPTQAQGPPSKVVPEQGLTDSDIDAAKIAAMKAAELVNRNLIGTGYMSADQKKKLLWGNKKAAATEESGHRWDSAIFGDRERQEKFNKLMSLRLHCLWRIVGCEGRCESGTQTRRSQCREAEGATTARFRETVHCRTSSKRWSHCRTRSLITCGLYLCCVYVTIFSNALMYYYSVKCFNDARFLRTISNEIHEYDDPNPSTYSIHVCSSHPRLC</sequence>
<dbReference type="EMBL" id="CM044705">
    <property type="protein sequence ID" value="KAI5663790.1"/>
    <property type="molecule type" value="Genomic_DNA"/>
</dbReference>
<evidence type="ECO:0000313" key="1">
    <source>
        <dbReference type="EMBL" id="KAI5663790.1"/>
    </source>
</evidence>
<keyword evidence="2" id="KW-1185">Reference proteome</keyword>
<protein>
    <submittedName>
        <fullName evidence="1">Uncharacterized protein</fullName>
    </submittedName>
</protein>
<gene>
    <name evidence="1" type="ORF">M9H77_23113</name>
</gene>
<reference evidence="2" key="1">
    <citation type="journal article" date="2023" name="Nat. Plants">
        <title>Single-cell RNA sequencing provides a high-resolution roadmap for understanding the multicellular compartmentation of specialized metabolism.</title>
        <authorList>
            <person name="Sun S."/>
            <person name="Shen X."/>
            <person name="Li Y."/>
            <person name="Li Y."/>
            <person name="Wang S."/>
            <person name="Li R."/>
            <person name="Zhang H."/>
            <person name="Shen G."/>
            <person name="Guo B."/>
            <person name="Wei J."/>
            <person name="Xu J."/>
            <person name="St-Pierre B."/>
            <person name="Chen S."/>
            <person name="Sun C."/>
        </authorList>
    </citation>
    <scope>NUCLEOTIDE SEQUENCE [LARGE SCALE GENOMIC DNA]</scope>
</reference>
<proteinExistence type="predicted"/>